<dbReference type="Gene3D" id="3.40.640.10">
    <property type="entry name" value="Type I PLP-dependent aspartate aminotransferase-like (Major domain)"/>
    <property type="match status" value="1"/>
</dbReference>
<proteinExistence type="inferred from homology"/>
<dbReference type="RefSeq" id="WP_169664225.1">
    <property type="nucleotide sequence ID" value="NZ_CP076132.1"/>
</dbReference>
<keyword evidence="7" id="KW-0808">Transferase</keyword>
<protein>
    <submittedName>
        <fullName evidence="7">Aminotransferase class V-fold PLP-dependent enzyme</fullName>
    </submittedName>
</protein>
<feature type="binding site" evidence="4">
    <location>
        <position position="326"/>
    </location>
    <ligand>
        <name>substrate</name>
    </ligand>
</feature>
<name>A0AAX1N9E8_9BACT</name>
<dbReference type="InterPro" id="IPR000192">
    <property type="entry name" value="Aminotrans_V_dom"/>
</dbReference>
<sequence length="351" mass="40797">MISFYPGPSKIENNIDKYMQDAFEEGILSCNHRSDEFMQLMQTTIATVKDKLEIPKNYEVFFTSSATECWEITDQSFRGKKFIHIYNGAFGEKWANYNTNKKVEKYKYPIHRSISLHHLDAMEAKSADVLCLTSCETSNTTFIHSKTLQKIRKRYSKPLIFIDATSSMSGINMDWLSADLWYASVQKCFGLPSGLAIMVCSPKALSNLNQEDKHYNNLYSIYKNQQKHQTTHTPNILGIYLLNKVLQQRPHIRKVENELKNRMERLIKLMQKLGYDFIVPTTRLRSPTVLGIKSSEEKVHLIKQEAKKNGITLGNGYGTWKHNTFRIANFPAHTEKDFKNLHDFFRKIEKM</sequence>
<evidence type="ECO:0000256" key="1">
    <source>
        <dbReference type="ARBA" id="ARBA00001933"/>
    </source>
</evidence>
<dbReference type="GO" id="GO:0019265">
    <property type="term" value="P:glycine biosynthetic process, by transamination of glyoxylate"/>
    <property type="evidence" value="ECO:0007669"/>
    <property type="project" value="TreeGrafter"/>
</dbReference>
<dbReference type="Gene3D" id="3.90.1150.10">
    <property type="entry name" value="Aspartate Aminotransferase, domain 1"/>
    <property type="match status" value="1"/>
</dbReference>
<evidence type="ECO:0000259" key="6">
    <source>
        <dbReference type="Pfam" id="PF00266"/>
    </source>
</evidence>
<dbReference type="InterPro" id="IPR024169">
    <property type="entry name" value="SP_NH2Trfase/AEP_transaminase"/>
</dbReference>
<dbReference type="InterPro" id="IPR015424">
    <property type="entry name" value="PyrdxlP-dep_Trfase"/>
</dbReference>
<dbReference type="Proteomes" id="UP000678679">
    <property type="component" value="Chromosome 1"/>
</dbReference>
<dbReference type="AlphaFoldDB" id="A0AAX1N9E8"/>
<evidence type="ECO:0000313" key="7">
    <source>
        <dbReference type="EMBL" id="QWG03071.1"/>
    </source>
</evidence>
<dbReference type="PANTHER" id="PTHR21152:SF40">
    <property type="entry name" value="ALANINE--GLYOXYLATE AMINOTRANSFERASE"/>
    <property type="match status" value="1"/>
</dbReference>
<keyword evidence="8" id="KW-1185">Reference proteome</keyword>
<feature type="modified residue" description="N6-(pyridoxal phosphate)lysine" evidence="5">
    <location>
        <position position="187"/>
    </location>
</feature>
<keyword evidence="3 5" id="KW-0663">Pyridoxal phosphate</keyword>
<dbReference type="GO" id="GO:0004760">
    <property type="term" value="F:L-serine-pyruvate transaminase activity"/>
    <property type="evidence" value="ECO:0007669"/>
    <property type="project" value="TreeGrafter"/>
</dbReference>
<evidence type="ECO:0000256" key="3">
    <source>
        <dbReference type="ARBA" id="ARBA00022898"/>
    </source>
</evidence>
<dbReference type="PIRSF" id="PIRSF000524">
    <property type="entry name" value="SPT"/>
    <property type="match status" value="1"/>
</dbReference>
<dbReference type="KEGG" id="fya:KMW28_05685"/>
<evidence type="ECO:0000256" key="4">
    <source>
        <dbReference type="PIRSR" id="PIRSR000524-1"/>
    </source>
</evidence>
<gene>
    <name evidence="7" type="ORF">KMW28_05685</name>
</gene>
<reference evidence="7 8" key="1">
    <citation type="submission" date="2021-05" db="EMBL/GenBank/DDBJ databases">
        <title>Comparative genomic studies on the polysaccharide-degrading batcterial strains of the Flammeovirga genus.</title>
        <authorList>
            <person name="Zewei F."/>
            <person name="Zheng Z."/>
            <person name="Yu L."/>
            <person name="Ruyue G."/>
            <person name="Yanhong M."/>
            <person name="Yuanyuan C."/>
            <person name="Jingyan G."/>
            <person name="Wenjun H."/>
        </authorList>
    </citation>
    <scope>NUCLEOTIDE SEQUENCE [LARGE SCALE GENOMIC DNA]</scope>
    <source>
        <strain evidence="7 8">NBRC:100898</strain>
    </source>
</reference>
<organism evidence="7 8">
    <name type="scientific">Flammeovirga yaeyamensis</name>
    <dbReference type="NCBI Taxonomy" id="367791"/>
    <lineage>
        <taxon>Bacteria</taxon>
        <taxon>Pseudomonadati</taxon>
        <taxon>Bacteroidota</taxon>
        <taxon>Cytophagia</taxon>
        <taxon>Cytophagales</taxon>
        <taxon>Flammeovirgaceae</taxon>
        <taxon>Flammeovirga</taxon>
    </lineage>
</organism>
<dbReference type="InterPro" id="IPR015421">
    <property type="entry name" value="PyrdxlP-dep_Trfase_major"/>
</dbReference>
<dbReference type="SUPFAM" id="SSF53383">
    <property type="entry name" value="PLP-dependent transferases"/>
    <property type="match status" value="1"/>
</dbReference>
<evidence type="ECO:0000256" key="2">
    <source>
        <dbReference type="ARBA" id="ARBA00009236"/>
    </source>
</evidence>
<feature type="domain" description="Aminotransferase class V" evidence="6">
    <location>
        <begin position="11"/>
        <end position="316"/>
    </location>
</feature>
<evidence type="ECO:0000313" key="8">
    <source>
        <dbReference type="Proteomes" id="UP000678679"/>
    </source>
</evidence>
<dbReference type="EMBL" id="CP076132">
    <property type="protein sequence ID" value="QWG03071.1"/>
    <property type="molecule type" value="Genomic_DNA"/>
</dbReference>
<dbReference type="Pfam" id="PF00266">
    <property type="entry name" value="Aminotran_5"/>
    <property type="match status" value="1"/>
</dbReference>
<accession>A0AAX1N9E8</accession>
<comment type="similarity">
    <text evidence="2">Belongs to the class-V pyridoxal-phosphate-dependent aminotransferase family.</text>
</comment>
<comment type="cofactor">
    <cofactor evidence="1 5">
        <name>pyridoxal 5'-phosphate</name>
        <dbReference type="ChEBI" id="CHEBI:597326"/>
    </cofactor>
</comment>
<evidence type="ECO:0000256" key="5">
    <source>
        <dbReference type="PIRSR" id="PIRSR000524-50"/>
    </source>
</evidence>
<dbReference type="PANTHER" id="PTHR21152">
    <property type="entry name" value="AMINOTRANSFERASE CLASS V"/>
    <property type="match status" value="1"/>
</dbReference>
<dbReference type="InterPro" id="IPR015422">
    <property type="entry name" value="PyrdxlP-dep_Trfase_small"/>
</dbReference>
<dbReference type="GO" id="GO:0008453">
    <property type="term" value="F:alanine-glyoxylate transaminase activity"/>
    <property type="evidence" value="ECO:0007669"/>
    <property type="project" value="TreeGrafter"/>
</dbReference>
<keyword evidence="7" id="KW-0032">Aminotransferase</keyword>